<evidence type="ECO:0000256" key="10">
    <source>
        <dbReference type="SAM" id="Phobius"/>
    </source>
</evidence>
<evidence type="ECO:0000256" key="3">
    <source>
        <dbReference type="ARBA" id="ARBA00022536"/>
    </source>
</evidence>
<dbReference type="Proteomes" id="UP001318040">
    <property type="component" value="Chromosome 4"/>
</dbReference>
<dbReference type="RefSeq" id="XP_032801999.1">
    <property type="nucleotide sequence ID" value="XM_032946108.1"/>
</dbReference>
<dbReference type="AlphaFoldDB" id="A0AAJ7SMF7"/>
<evidence type="ECO:0000256" key="1">
    <source>
        <dbReference type="ARBA" id="ARBA00004236"/>
    </source>
</evidence>
<dbReference type="InterPro" id="IPR009030">
    <property type="entry name" value="Growth_fac_rcpt_cys_sf"/>
</dbReference>
<evidence type="ECO:0000256" key="6">
    <source>
        <dbReference type="ARBA" id="ARBA00023136"/>
    </source>
</evidence>
<keyword evidence="3" id="KW-0245">EGF-like domain</keyword>
<evidence type="ECO:0000313" key="12">
    <source>
        <dbReference type="RefSeq" id="XP_032801999.1"/>
    </source>
</evidence>
<keyword evidence="10" id="KW-1133">Transmembrane helix</keyword>
<feature type="transmembrane region" description="Helical" evidence="10">
    <location>
        <begin position="138"/>
        <end position="161"/>
    </location>
</feature>
<feature type="compositionally biased region" description="Polar residues" evidence="9">
    <location>
        <begin position="223"/>
        <end position="232"/>
    </location>
</feature>
<keyword evidence="4" id="KW-0732">Signal</keyword>
<evidence type="ECO:0000313" key="11">
    <source>
        <dbReference type="Proteomes" id="UP001318040"/>
    </source>
</evidence>
<protein>
    <submittedName>
        <fullName evidence="12">Protein HEG homolog 1-like</fullName>
    </submittedName>
</protein>
<dbReference type="PANTHER" id="PTHR24037:SF11">
    <property type="entry name" value="MUCIN-2-LIKE"/>
    <property type="match status" value="1"/>
</dbReference>
<dbReference type="SUPFAM" id="SSF57184">
    <property type="entry name" value="Growth factor receptor domain"/>
    <property type="match status" value="1"/>
</dbReference>
<comment type="subcellular location">
    <subcellularLocation>
        <location evidence="1">Cell membrane</location>
    </subcellularLocation>
</comment>
<evidence type="ECO:0000256" key="2">
    <source>
        <dbReference type="ARBA" id="ARBA00022475"/>
    </source>
</evidence>
<proteinExistence type="predicted"/>
<dbReference type="GO" id="GO:0005886">
    <property type="term" value="C:plasma membrane"/>
    <property type="evidence" value="ECO:0007669"/>
    <property type="project" value="UniProtKB-SubCell"/>
</dbReference>
<evidence type="ECO:0000256" key="5">
    <source>
        <dbReference type="ARBA" id="ARBA00022737"/>
    </source>
</evidence>
<keyword evidence="11" id="KW-1185">Reference proteome</keyword>
<organism evidence="11 12">
    <name type="scientific">Petromyzon marinus</name>
    <name type="common">Sea lamprey</name>
    <dbReference type="NCBI Taxonomy" id="7757"/>
    <lineage>
        <taxon>Eukaryota</taxon>
        <taxon>Metazoa</taxon>
        <taxon>Chordata</taxon>
        <taxon>Craniata</taxon>
        <taxon>Vertebrata</taxon>
        <taxon>Cyclostomata</taxon>
        <taxon>Hyperoartia</taxon>
        <taxon>Petromyzontiformes</taxon>
        <taxon>Petromyzontidae</taxon>
        <taxon>Petromyzon</taxon>
    </lineage>
</organism>
<keyword evidence="5" id="KW-0677">Repeat</keyword>
<feature type="region of interest" description="Disordered" evidence="9">
    <location>
        <begin position="223"/>
        <end position="262"/>
    </location>
</feature>
<dbReference type="PANTHER" id="PTHR24037">
    <property type="entry name" value="HEART DEVELOPMENT PROTEIN WITH EGF-LIKE DOMAINS 1"/>
    <property type="match status" value="1"/>
</dbReference>
<gene>
    <name evidence="12" type="primary">LOC116938668</name>
</gene>
<dbReference type="KEGG" id="pmrn:116938668"/>
<keyword evidence="8" id="KW-0325">Glycoprotein</keyword>
<evidence type="ECO:0000256" key="9">
    <source>
        <dbReference type="SAM" id="MobiDB-lite"/>
    </source>
</evidence>
<keyword evidence="7" id="KW-1015">Disulfide bond</keyword>
<evidence type="ECO:0000256" key="8">
    <source>
        <dbReference type="ARBA" id="ARBA00023180"/>
    </source>
</evidence>
<keyword evidence="2" id="KW-1003">Cell membrane</keyword>
<evidence type="ECO:0000256" key="7">
    <source>
        <dbReference type="ARBA" id="ARBA00023157"/>
    </source>
</evidence>
<reference evidence="12" key="1">
    <citation type="submission" date="2025-08" db="UniProtKB">
        <authorList>
            <consortium name="RefSeq"/>
        </authorList>
    </citation>
    <scope>IDENTIFICATION</scope>
    <source>
        <tissue evidence="12">Sperm</tissue>
    </source>
</reference>
<accession>A0AAJ7SMF7</accession>
<name>A0AAJ7SMF7_PETMA</name>
<evidence type="ECO:0000256" key="4">
    <source>
        <dbReference type="ARBA" id="ARBA00022729"/>
    </source>
</evidence>
<sequence>MFDTDSVVTKDNVSSAVNEMIRSCTGQESICGNLAISSASAKSTCDLDACDSTTSECVEIDGFTQCNCLPGFIQQEYARLCSVCPIHSKEENGTCVKCQSPASGYNCMSCPDGYKNENGTCRMCPFGYNGKNCEDGSLLALVIVAVCCGVLILALGITLIVTNIRKRKGKGYSDDGDDATPTFGYLHMKKKAKVEDMDSNSPSALYDLYTAIPRVTAKITSESFNHAQNSSRYEPEDDDSDNKTSSTGHTNVAANNAHDTYY</sequence>
<feature type="compositionally biased region" description="Polar residues" evidence="9">
    <location>
        <begin position="243"/>
        <end position="262"/>
    </location>
</feature>
<keyword evidence="10" id="KW-0812">Transmembrane</keyword>
<keyword evidence="6 10" id="KW-0472">Membrane</keyword>